<evidence type="ECO:0000256" key="3">
    <source>
        <dbReference type="SAM" id="Phobius"/>
    </source>
</evidence>
<keyword evidence="3" id="KW-0812">Transmembrane</keyword>
<feature type="domain" description="M23ase beta-sheet core" evidence="4">
    <location>
        <begin position="321"/>
        <end position="411"/>
    </location>
</feature>
<keyword evidence="5" id="KW-0378">Hydrolase</keyword>
<evidence type="ECO:0000313" key="5">
    <source>
        <dbReference type="EMBL" id="NYJ05053.1"/>
    </source>
</evidence>
<keyword evidence="1" id="KW-0175">Coiled coil</keyword>
<dbReference type="PANTHER" id="PTHR21666">
    <property type="entry name" value="PEPTIDASE-RELATED"/>
    <property type="match status" value="1"/>
</dbReference>
<name>A0A853CG37_9ACTN</name>
<dbReference type="GO" id="GO:0004222">
    <property type="term" value="F:metalloendopeptidase activity"/>
    <property type="evidence" value="ECO:0007669"/>
    <property type="project" value="TreeGrafter"/>
</dbReference>
<dbReference type="Gene3D" id="6.10.250.3150">
    <property type="match status" value="1"/>
</dbReference>
<evidence type="ECO:0000259" key="4">
    <source>
        <dbReference type="Pfam" id="PF01551"/>
    </source>
</evidence>
<feature type="coiled-coil region" evidence="1">
    <location>
        <begin position="105"/>
        <end position="146"/>
    </location>
</feature>
<dbReference type="EMBL" id="JACBZT010000001">
    <property type="protein sequence ID" value="NYJ05053.1"/>
    <property type="molecule type" value="Genomic_DNA"/>
</dbReference>
<feature type="compositionally biased region" description="Low complexity" evidence="2">
    <location>
        <begin position="207"/>
        <end position="222"/>
    </location>
</feature>
<keyword evidence="6" id="KW-1185">Reference proteome</keyword>
<feature type="region of interest" description="Disordered" evidence="2">
    <location>
        <begin position="207"/>
        <end position="226"/>
    </location>
</feature>
<dbReference type="CDD" id="cd12797">
    <property type="entry name" value="M23_peptidase"/>
    <property type="match status" value="1"/>
</dbReference>
<dbReference type="Pfam" id="PF01551">
    <property type="entry name" value="Peptidase_M23"/>
    <property type="match status" value="1"/>
</dbReference>
<dbReference type="PANTHER" id="PTHR21666:SF270">
    <property type="entry name" value="MUREIN HYDROLASE ACTIVATOR ENVC"/>
    <property type="match status" value="1"/>
</dbReference>
<evidence type="ECO:0000256" key="2">
    <source>
        <dbReference type="SAM" id="MobiDB-lite"/>
    </source>
</evidence>
<keyword evidence="3" id="KW-1133">Transmembrane helix</keyword>
<comment type="caution">
    <text evidence="5">The sequence shown here is derived from an EMBL/GenBank/DDBJ whole genome shotgun (WGS) entry which is preliminary data.</text>
</comment>
<protein>
    <submittedName>
        <fullName evidence="5">Murein DD-endopeptidase MepM/ murein hydrolase activator NlpD</fullName>
    </submittedName>
</protein>
<dbReference type="AlphaFoldDB" id="A0A853CG37"/>
<sequence length="433" mass="45092">MTRPSRGTVVELNLFPRELAMQKRLTALRTALVGVVTGVVVIGTAVTAWAVPAPPPNPTDTQLNDAAVTQQAAAAEVGRIAALVAQAESDLEKYSVQAEAAGAAYDAAVDALAQAQAQADQAAADLQTAQANVDAAEGRIAEFSRTSYINGHTLSSAAALLDSKGPGELVQRAAMIDWVADNQVDVLGQLEAARVEQANADAAARAARDQQQAAEEQAQQAKRTADAQLAAQQSAYAEVSAQKAQYEQQLQDAQIHLLELQGARNAYDQWLAQKQAEEAAAAAAQRAASSAAANQVPSDHGYVLPAAGRTSSCFGARWGVQHLGQDIAAPIGTPIYAATSGVVKRAGTATGFGLAVYILGDDGAVTVYGHVNRYFVQAGERVRAGEQIAEVGNRGQSTGPHLHFEVHPDGEMYSGAVNPGPWMRARGVALNGC</sequence>
<proteinExistence type="predicted"/>
<dbReference type="InterPro" id="IPR016047">
    <property type="entry name" value="M23ase_b-sheet_dom"/>
</dbReference>
<dbReference type="InterPro" id="IPR011055">
    <property type="entry name" value="Dup_hybrid_motif"/>
</dbReference>
<reference evidence="5 6" key="1">
    <citation type="submission" date="2020-07" db="EMBL/GenBank/DDBJ databases">
        <title>Sequencing the genomes of 1000 actinobacteria strains.</title>
        <authorList>
            <person name="Klenk H.-P."/>
        </authorList>
    </citation>
    <scope>NUCLEOTIDE SEQUENCE [LARGE SCALE GENOMIC DNA]</scope>
    <source>
        <strain evidence="5 6">DSM 104001</strain>
    </source>
</reference>
<accession>A0A853CG37</accession>
<dbReference type="RefSeq" id="WP_366488879.1">
    <property type="nucleotide sequence ID" value="NZ_JACBZT010000001.1"/>
</dbReference>
<dbReference type="Proteomes" id="UP000541969">
    <property type="component" value="Unassembled WGS sequence"/>
</dbReference>
<dbReference type="SUPFAM" id="SSF51261">
    <property type="entry name" value="Duplicated hybrid motif"/>
    <property type="match status" value="1"/>
</dbReference>
<keyword evidence="3" id="KW-0472">Membrane</keyword>
<evidence type="ECO:0000313" key="6">
    <source>
        <dbReference type="Proteomes" id="UP000541969"/>
    </source>
</evidence>
<gene>
    <name evidence="5" type="ORF">GGQ55_001331</name>
</gene>
<dbReference type="InterPro" id="IPR050570">
    <property type="entry name" value="Cell_wall_metabolism_enzyme"/>
</dbReference>
<feature type="transmembrane region" description="Helical" evidence="3">
    <location>
        <begin position="31"/>
        <end position="51"/>
    </location>
</feature>
<organism evidence="5 6">
    <name type="scientific">Petropleomorpha daqingensis</name>
    <dbReference type="NCBI Taxonomy" id="2026353"/>
    <lineage>
        <taxon>Bacteria</taxon>
        <taxon>Bacillati</taxon>
        <taxon>Actinomycetota</taxon>
        <taxon>Actinomycetes</taxon>
        <taxon>Geodermatophilales</taxon>
        <taxon>Geodermatophilaceae</taxon>
        <taxon>Petropleomorpha</taxon>
    </lineage>
</organism>
<dbReference type="Gene3D" id="2.70.70.10">
    <property type="entry name" value="Glucose Permease (Domain IIA)"/>
    <property type="match status" value="1"/>
</dbReference>
<evidence type="ECO:0000256" key="1">
    <source>
        <dbReference type="SAM" id="Coils"/>
    </source>
</evidence>